<reference evidence="2" key="1">
    <citation type="submission" date="2023-08" db="EMBL/GenBank/DDBJ databases">
        <title>Pelteobagrus vachellii genome.</title>
        <authorList>
            <person name="Liu H."/>
        </authorList>
    </citation>
    <scope>NUCLEOTIDE SEQUENCE</scope>
    <source>
        <strain evidence="2">PRFRI_2022a</strain>
        <tissue evidence="2">Muscle</tissue>
    </source>
</reference>
<keyword evidence="3" id="KW-1185">Reference proteome</keyword>
<protein>
    <submittedName>
        <fullName evidence="2">Uncharacterized protein</fullName>
    </submittedName>
</protein>
<gene>
    <name evidence="2" type="ORF">Q7C36_021597</name>
</gene>
<dbReference type="Proteomes" id="UP001187315">
    <property type="component" value="Unassembled WGS sequence"/>
</dbReference>
<proteinExistence type="predicted"/>
<evidence type="ECO:0000313" key="2">
    <source>
        <dbReference type="EMBL" id="KAK2819951.1"/>
    </source>
</evidence>
<evidence type="ECO:0000256" key="1">
    <source>
        <dbReference type="SAM" id="MobiDB-lite"/>
    </source>
</evidence>
<organism evidence="2 3">
    <name type="scientific">Tachysurus vachellii</name>
    <name type="common">Darkbarbel catfish</name>
    <name type="synonym">Pelteobagrus vachellii</name>
    <dbReference type="NCBI Taxonomy" id="175792"/>
    <lineage>
        <taxon>Eukaryota</taxon>
        <taxon>Metazoa</taxon>
        <taxon>Chordata</taxon>
        <taxon>Craniata</taxon>
        <taxon>Vertebrata</taxon>
        <taxon>Euteleostomi</taxon>
        <taxon>Actinopterygii</taxon>
        <taxon>Neopterygii</taxon>
        <taxon>Teleostei</taxon>
        <taxon>Ostariophysi</taxon>
        <taxon>Siluriformes</taxon>
        <taxon>Bagridae</taxon>
        <taxon>Tachysurus</taxon>
    </lineage>
</organism>
<sequence length="120" mass="14321">MTEIPDSPMLRCVGVVLDFTLHQPRRPERRRRTSGVPGPFRETRVHHRRQVRLLPRAKTLKMKIGIKLEIQKLFFCTWRRERNLRQKKQEPCDRSGKERKENPCPTLTVNGIGLRCLRPW</sequence>
<evidence type="ECO:0000313" key="3">
    <source>
        <dbReference type="Proteomes" id="UP001187315"/>
    </source>
</evidence>
<name>A0AA88J1G8_TACVA</name>
<dbReference type="AlphaFoldDB" id="A0AA88J1G8"/>
<feature type="compositionally biased region" description="Basic residues" evidence="1">
    <location>
        <begin position="23"/>
        <end position="33"/>
    </location>
</feature>
<comment type="caution">
    <text evidence="2">The sequence shown here is derived from an EMBL/GenBank/DDBJ whole genome shotgun (WGS) entry which is preliminary data.</text>
</comment>
<feature type="region of interest" description="Disordered" evidence="1">
    <location>
        <begin position="23"/>
        <end position="43"/>
    </location>
</feature>
<accession>A0AA88J1G8</accession>
<dbReference type="EMBL" id="JAVHJS010000023">
    <property type="protein sequence ID" value="KAK2819951.1"/>
    <property type="molecule type" value="Genomic_DNA"/>
</dbReference>